<proteinExistence type="predicted"/>
<evidence type="ECO:0000256" key="1">
    <source>
        <dbReference type="PIRSR" id="PIRSR601310-1"/>
    </source>
</evidence>
<dbReference type="PRINTS" id="PR00332">
    <property type="entry name" value="HISTRIAD"/>
</dbReference>
<evidence type="ECO:0000259" key="4">
    <source>
        <dbReference type="PROSITE" id="PS51084"/>
    </source>
</evidence>
<evidence type="ECO:0000313" key="5">
    <source>
        <dbReference type="EMBL" id="OGM76978.1"/>
    </source>
</evidence>
<dbReference type="Proteomes" id="UP000179241">
    <property type="component" value="Unassembled WGS sequence"/>
</dbReference>
<protein>
    <submittedName>
        <fullName evidence="5">Histidine triad nucleotide-binding protein</fullName>
    </submittedName>
</protein>
<feature type="active site" description="Tele-AMP-histidine intermediate" evidence="1">
    <location>
        <position position="98"/>
    </location>
</feature>
<evidence type="ECO:0000256" key="2">
    <source>
        <dbReference type="PIRSR" id="PIRSR601310-3"/>
    </source>
</evidence>
<dbReference type="AlphaFoldDB" id="A0A1F8CML7"/>
<dbReference type="PROSITE" id="PS51084">
    <property type="entry name" value="HIT_2"/>
    <property type="match status" value="1"/>
</dbReference>
<dbReference type="CDD" id="cd01276">
    <property type="entry name" value="PKCI_related"/>
    <property type="match status" value="1"/>
</dbReference>
<feature type="domain" description="HIT" evidence="4">
    <location>
        <begin position="4"/>
        <end position="112"/>
    </location>
</feature>
<dbReference type="InterPro" id="IPR001310">
    <property type="entry name" value="Histidine_triad_HIT"/>
</dbReference>
<dbReference type="SUPFAM" id="SSF54197">
    <property type="entry name" value="HIT-like"/>
    <property type="match status" value="1"/>
</dbReference>
<organism evidence="5 6">
    <name type="scientific">Candidatus Woesebacteria bacterium RIFOXYA1_FULL_43_9</name>
    <dbReference type="NCBI Taxonomy" id="1802534"/>
    <lineage>
        <taxon>Bacteria</taxon>
        <taxon>Candidatus Woeseibacteriota</taxon>
    </lineage>
</organism>
<accession>A0A1F8CML7</accession>
<dbReference type="EMBL" id="MGHU01000037">
    <property type="protein sequence ID" value="OGM76978.1"/>
    <property type="molecule type" value="Genomic_DNA"/>
</dbReference>
<name>A0A1F8CML7_9BACT</name>
<dbReference type="GO" id="GO:0003824">
    <property type="term" value="F:catalytic activity"/>
    <property type="evidence" value="ECO:0007669"/>
    <property type="project" value="InterPro"/>
</dbReference>
<dbReference type="InterPro" id="IPR036265">
    <property type="entry name" value="HIT-like_sf"/>
</dbReference>
<reference evidence="5 6" key="1">
    <citation type="journal article" date="2016" name="Nat. Commun.">
        <title>Thousands of microbial genomes shed light on interconnected biogeochemical processes in an aquifer system.</title>
        <authorList>
            <person name="Anantharaman K."/>
            <person name="Brown C.T."/>
            <person name="Hug L.A."/>
            <person name="Sharon I."/>
            <person name="Castelle C.J."/>
            <person name="Probst A.J."/>
            <person name="Thomas B.C."/>
            <person name="Singh A."/>
            <person name="Wilkins M.J."/>
            <person name="Karaoz U."/>
            <person name="Brodie E.L."/>
            <person name="Williams K.H."/>
            <person name="Hubbard S.S."/>
            <person name="Banfield J.F."/>
        </authorList>
    </citation>
    <scope>NUCLEOTIDE SEQUENCE [LARGE SCALE GENOMIC DNA]</scope>
</reference>
<gene>
    <name evidence="5" type="ORF">A2188_00495</name>
</gene>
<sequence length="113" mass="12863">MDCVFCKIVKGELPAKKEYEDEEIVAFWDLHPKAPIHLLIIPKVHIENLGLMKEEDSRILGRLQWVARSLAEKMKIDDAFRLSTNSGSGAGQVIMHLHYHLTGGWKEGENINI</sequence>
<dbReference type="PANTHER" id="PTHR23089">
    <property type="entry name" value="HISTIDINE TRIAD HIT PROTEIN"/>
    <property type="match status" value="1"/>
</dbReference>
<dbReference type="Pfam" id="PF11969">
    <property type="entry name" value="DcpS_C"/>
    <property type="match status" value="1"/>
</dbReference>
<evidence type="ECO:0000313" key="6">
    <source>
        <dbReference type="Proteomes" id="UP000179241"/>
    </source>
</evidence>
<evidence type="ECO:0000256" key="3">
    <source>
        <dbReference type="PROSITE-ProRule" id="PRU00464"/>
    </source>
</evidence>
<feature type="short sequence motif" description="Histidine triad motif" evidence="2 3">
    <location>
        <begin position="96"/>
        <end position="100"/>
    </location>
</feature>
<dbReference type="Gene3D" id="3.30.428.10">
    <property type="entry name" value="HIT-like"/>
    <property type="match status" value="1"/>
</dbReference>
<dbReference type="InterPro" id="IPR011146">
    <property type="entry name" value="HIT-like"/>
</dbReference>
<comment type="caution">
    <text evidence="5">The sequence shown here is derived from an EMBL/GenBank/DDBJ whole genome shotgun (WGS) entry which is preliminary data.</text>
</comment>